<reference evidence="1 2" key="1">
    <citation type="submission" date="2013-09" db="EMBL/GenBank/DDBJ databases">
        <authorList>
            <person name="Zeng Z."/>
            <person name="Chen C."/>
        </authorList>
    </citation>
    <scope>NUCLEOTIDE SEQUENCE [LARGE SCALE GENOMIC DNA]</scope>
    <source>
        <strain evidence="1 2">WB 3.3-2</strain>
    </source>
</reference>
<organism evidence="1 2">
    <name type="scientific">Flavobacterium rivuli WB 3.3-2 = DSM 21788</name>
    <dbReference type="NCBI Taxonomy" id="1121895"/>
    <lineage>
        <taxon>Bacteria</taxon>
        <taxon>Pseudomonadati</taxon>
        <taxon>Bacteroidota</taxon>
        <taxon>Flavobacteriia</taxon>
        <taxon>Flavobacteriales</taxon>
        <taxon>Flavobacteriaceae</taxon>
        <taxon>Flavobacterium</taxon>
    </lineage>
</organism>
<gene>
    <name evidence="1" type="ORF">Q765_04685</name>
</gene>
<proteinExistence type="predicted"/>
<dbReference type="Gene3D" id="2.160.10.10">
    <property type="entry name" value="Hexapeptide repeat proteins"/>
    <property type="match status" value="1"/>
</dbReference>
<dbReference type="GO" id="GO:0016740">
    <property type="term" value="F:transferase activity"/>
    <property type="evidence" value="ECO:0007669"/>
    <property type="project" value="UniProtKB-KW"/>
</dbReference>
<comment type="caution">
    <text evidence="1">The sequence shown here is derived from an EMBL/GenBank/DDBJ whole genome shotgun (WGS) entry which is preliminary data.</text>
</comment>
<accession>A0A0A2M848</accession>
<dbReference type="EMBL" id="JRLX01000003">
    <property type="protein sequence ID" value="KGO87791.1"/>
    <property type="molecule type" value="Genomic_DNA"/>
</dbReference>
<evidence type="ECO:0000313" key="1">
    <source>
        <dbReference type="EMBL" id="KGO87791.1"/>
    </source>
</evidence>
<dbReference type="SUPFAM" id="SSF51161">
    <property type="entry name" value="Trimeric LpxA-like enzymes"/>
    <property type="match status" value="1"/>
</dbReference>
<keyword evidence="1" id="KW-0808">Transferase</keyword>
<protein>
    <submittedName>
        <fullName evidence="1">Transferase</fullName>
    </submittedName>
</protein>
<dbReference type="STRING" id="1121895.GCA_000378485_01586"/>
<dbReference type="AlphaFoldDB" id="A0A0A2M848"/>
<evidence type="ECO:0000313" key="2">
    <source>
        <dbReference type="Proteomes" id="UP000030152"/>
    </source>
</evidence>
<dbReference type="RefSeq" id="WP_020212737.1">
    <property type="nucleotide sequence ID" value="NZ_JRLX01000003.1"/>
</dbReference>
<dbReference type="Proteomes" id="UP000030152">
    <property type="component" value="Unassembled WGS sequence"/>
</dbReference>
<sequence length="240" mass="26971">MGIRTSVKKILKVNWVKTLYFNYTKFPFAVARQLPVYFYGKVKFNSIKGTIIINAPIKRAMIGFGQEYEQNTVHIGIAEIVLHGTMVFNGHAQFAKDYFIFVGKGAYAEFGHMAAMASRGKIICTNKIKFGTYARSGSECQFMDTNFHQMIDTQTGEHLPMNGTIELGNYNYICTAVSVMKDTRTGDYCTIASNSVCNKDYSSLGQNILIGGMPAKLLKENISRDWQGEMALLEKWVMVN</sequence>
<dbReference type="InterPro" id="IPR011004">
    <property type="entry name" value="Trimer_LpxA-like_sf"/>
</dbReference>
<keyword evidence="2" id="KW-1185">Reference proteome</keyword>
<dbReference type="eggNOG" id="COG0110">
    <property type="taxonomic scope" value="Bacteria"/>
</dbReference>
<name>A0A0A2M848_9FLAO</name>